<dbReference type="SUPFAM" id="SSF103473">
    <property type="entry name" value="MFS general substrate transporter"/>
    <property type="match status" value="1"/>
</dbReference>
<dbReference type="Gene3D" id="1.20.1250.20">
    <property type="entry name" value="MFS general substrate transporter like domains"/>
    <property type="match status" value="2"/>
</dbReference>
<gene>
    <name evidence="9" type="ORF">RHTO_07350</name>
</gene>
<dbReference type="AlphaFoldDB" id="M7WZV6"/>
<evidence type="ECO:0000256" key="6">
    <source>
        <dbReference type="SAM" id="MobiDB-lite"/>
    </source>
</evidence>
<dbReference type="Proteomes" id="UP000016926">
    <property type="component" value="Unassembled WGS sequence"/>
</dbReference>
<keyword evidence="10" id="KW-1185">Reference proteome</keyword>
<feature type="compositionally biased region" description="Basic and acidic residues" evidence="6">
    <location>
        <begin position="14"/>
        <end position="33"/>
    </location>
</feature>
<dbReference type="FunFam" id="1.20.1250.20:FF:000057">
    <property type="entry name" value="MFS general substrate transporter"/>
    <property type="match status" value="1"/>
</dbReference>
<feature type="region of interest" description="Disordered" evidence="6">
    <location>
        <begin position="1"/>
        <end position="33"/>
    </location>
</feature>
<feature type="transmembrane region" description="Helical" evidence="7">
    <location>
        <begin position="397"/>
        <end position="420"/>
    </location>
</feature>
<name>M7WZV6_RHOT1</name>
<dbReference type="GeneID" id="27371363"/>
<dbReference type="GO" id="GO:0022857">
    <property type="term" value="F:transmembrane transporter activity"/>
    <property type="evidence" value="ECO:0007669"/>
    <property type="project" value="InterPro"/>
</dbReference>
<dbReference type="InterPro" id="IPR020846">
    <property type="entry name" value="MFS_dom"/>
</dbReference>
<accession>M7WZV6</accession>
<proteinExistence type="predicted"/>
<keyword evidence="2" id="KW-0813">Transport</keyword>
<feature type="transmembrane region" description="Helical" evidence="7">
    <location>
        <begin position="240"/>
        <end position="260"/>
    </location>
</feature>
<dbReference type="eggNOG" id="KOG2533">
    <property type="taxonomic scope" value="Eukaryota"/>
</dbReference>
<dbReference type="PANTHER" id="PTHR43791:SF6">
    <property type="entry name" value="TRANSPORTER, PUTATIVE (AFU_ORTHOLOGUE AFUA_1G16690)-RELATED"/>
    <property type="match status" value="1"/>
</dbReference>
<feature type="transmembrane region" description="Helical" evidence="7">
    <location>
        <begin position="373"/>
        <end position="391"/>
    </location>
</feature>
<evidence type="ECO:0000256" key="1">
    <source>
        <dbReference type="ARBA" id="ARBA00004141"/>
    </source>
</evidence>
<feature type="transmembrane region" description="Helical" evidence="7">
    <location>
        <begin position="432"/>
        <end position="453"/>
    </location>
</feature>
<feature type="transmembrane region" description="Helical" evidence="7">
    <location>
        <begin position="144"/>
        <end position="163"/>
    </location>
</feature>
<dbReference type="FunFam" id="1.20.1250.20:FF:000013">
    <property type="entry name" value="MFS general substrate transporter"/>
    <property type="match status" value="1"/>
</dbReference>
<feature type="domain" description="Major facilitator superfamily (MFS) profile" evidence="8">
    <location>
        <begin position="55"/>
        <end position="490"/>
    </location>
</feature>
<keyword evidence="4 7" id="KW-1133">Transmembrane helix</keyword>
<reference evidence="9 10" key="1">
    <citation type="journal article" date="2012" name="Nat. Commun.">
        <title>A multi-omic map of the lipid-producing yeast Rhodosporidium toruloides.</title>
        <authorList>
            <person name="Zhu Z."/>
            <person name="Zhang S."/>
            <person name="Liu H."/>
            <person name="Shen H."/>
            <person name="Lin X."/>
            <person name="Yang F."/>
            <person name="Zhou Y.J."/>
            <person name="Jin G."/>
            <person name="Ye M."/>
            <person name="Zou H."/>
            <person name="Zou H."/>
            <person name="Zhao Z.K."/>
        </authorList>
    </citation>
    <scope>NUCLEOTIDE SEQUENCE [LARGE SCALE GENOMIC DNA]</scope>
    <source>
        <strain evidence="9 10">NP11</strain>
    </source>
</reference>
<evidence type="ECO:0000259" key="8">
    <source>
        <dbReference type="PROSITE" id="PS50850"/>
    </source>
</evidence>
<comment type="subcellular location">
    <subcellularLocation>
        <location evidence="1">Membrane</location>
        <topology evidence="1">Multi-pass membrane protein</topology>
    </subcellularLocation>
</comment>
<dbReference type="GO" id="GO:0016020">
    <property type="term" value="C:membrane"/>
    <property type="evidence" value="ECO:0007669"/>
    <property type="project" value="UniProtKB-SubCell"/>
</dbReference>
<keyword evidence="5 7" id="KW-0472">Membrane</keyword>
<dbReference type="InterPro" id="IPR036259">
    <property type="entry name" value="MFS_trans_sf"/>
</dbReference>
<evidence type="ECO:0000256" key="2">
    <source>
        <dbReference type="ARBA" id="ARBA00022448"/>
    </source>
</evidence>
<keyword evidence="3 7" id="KW-0812">Transmembrane</keyword>
<dbReference type="HOGENOM" id="CLU_001265_0_6_1"/>
<dbReference type="PANTHER" id="PTHR43791">
    <property type="entry name" value="PERMEASE-RELATED"/>
    <property type="match status" value="1"/>
</dbReference>
<evidence type="ECO:0000313" key="10">
    <source>
        <dbReference type="Proteomes" id="UP000016926"/>
    </source>
</evidence>
<dbReference type="OrthoDB" id="2985014at2759"/>
<sequence>MPGPTTTPELAKVSSKEQEVFAEHDERTLETGGTADRKRLERKLLWKLDARFCLYRVLFQPQISLVSLPSSLLRPGSCPDSPFCPKIDYIDRNNTGAARLKGFEKDLGLVGQQFATVLSILYVGYILTQIPSNIIVQKTGRPSLWLPFCMLIWGGLSVATGAAKNFGQVLAIRILLGIAESAFFPGALMTLASWYTKRELGQRITLLYCGSLISNAFGPLIAAGILGRMEGAGGIRAWRWLFYIEGAITMAVAVISVFILPDFPHNSRGFSAEEKELAQLRMTEDVGMKDETTVSTWTALKIALGDYKLHLMSLTLTAMVVGLSFNAYFPTLTKTLGYSSEVSLLLCAPPFVWAAIVAYFVSRDSDKRQERYLHIVVPLVFGIVGAIIAMTCRKSFGASYFALFLLASSYAGFVVFYALVSSTFARPAMTRSISLAYVNAFSQLGNIAGSYVWQSKWGPSYAKSYGIVIAMFVATIIGLTVIRFDLVRLNKKLASRDEAEAKGQEHHGLSATDYPAGFRYTL</sequence>
<feature type="transmembrane region" description="Helical" evidence="7">
    <location>
        <begin position="169"/>
        <end position="194"/>
    </location>
</feature>
<dbReference type="Pfam" id="PF07690">
    <property type="entry name" value="MFS_1"/>
    <property type="match status" value="1"/>
</dbReference>
<feature type="transmembrane region" description="Helical" evidence="7">
    <location>
        <begin position="465"/>
        <end position="486"/>
    </location>
</feature>
<evidence type="ECO:0000256" key="7">
    <source>
        <dbReference type="SAM" id="Phobius"/>
    </source>
</evidence>
<organism evidence="9 10">
    <name type="scientific">Rhodotorula toruloides (strain NP11)</name>
    <name type="common">Yeast</name>
    <name type="synonym">Rhodosporidium toruloides</name>
    <dbReference type="NCBI Taxonomy" id="1130832"/>
    <lineage>
        <taxon>Eukaryota</taxon>
        <taxon>Fungi</taxon>
        <taxon>Dikarya</taxon>
        <taxon>Basidiomycota</taxon>
        <taxon>Pucciniomycotina</taxon>
        <taxon>Microbotryomycetes</taxon>
        <taxon>Sporidiobolales</taxon>
        <taxon>Sporidiobolaceae</taxon>
        <taxon>Rhodotorula</taxon>
    </lineage>
</organism>
<feature type="transmembrane region" description="Helical" evidence="7">
    <location>
        <begin position="342"/>
        <end position="361"/>
    </location>
</feature>
<evidence type="ECO:0000256" key="3">
    <source>
        <dbReference type="ARBA" id="ARBA00022692"/>
    </source>
</evidence>
<dbReference type="InterPro" id="IPR011701">
    <property type="entry name" value="MFS"/>
</dbReference>
<dbReference type="EMBL" id="KB722647">
    <property type="protein sequence ID" value="EMS23616.1"/>
    <property type="molecule type" value="Genomic_DNA"/>
</dbReference>
<feature type="transmembrane region" description="Helical" evidence="7">
    <location>
        <begin position="206"/>
        <end position="228"/>
    </location>
</feature>
<protein>
    <submittedName>
        <fullName evidence="9">MFS transporter, tartrate transporter</fullName>
    </submittedName>
</protein>
<dbReference type="RefSeq" id="XP_016274735.1">
    <property type="nucleotide sequence ID" value="XM_016421008.1"/>
</dbReference>
<evidence type="ECO:0000256" key="4">
    <source>
        <dbReference type="ARBA" id="ARBA00022989"/>
    </source>
</evidence>
<evidence type="ECO:0000313" key="9">
    <source>
        <dbReference type="EMBL" id="EMS23616.1"/>
    </source>
</evidence>
<dbReference type="PROSITE" id="PS50850">
    <property type="entry name" value="MFS"/>
    <property type="match status" value="1"/>
</dbReference>
<evidence type="ECO:0000256" key="5">
    <source>
        <dbReference type="ARBA" id="ARBA00023136"/>
    </source>
</evidence>
<feature type="transmembrane region" description="Helical" evidence="7">
    <location>
        <begin position="309"/>
        <end position="330"/>
    </location>
</feature>